<feature type="transmembrane region" description="Helical" evidence="1">
    <location>
        <begin position="87"/>
        <end position="107"/>
    </location>
</feature>
<comment type="caution">
    <text evidence="2">The sequence shown here is derived from an EMBL/GenBank/DDBJ whole genome shotgun (WGS) entry which is preliminary data.</text>
</comment>
<feature type="transmembrane region" description="Helical" evidence="1">
    <location>
        <begin position="197"/>
        <end position="215"/>
    </location>
</feature>
<keyword evidence="1" id="KW-0812">Transmembrane</keyword>
<feature type="transmembrane region" description="Helical" evidence="1">
    <location>
        <begin position="301"/>
        <end position="318"/>
    </location>
</feature>
<protein>
    <submittedName>
        <fullName evidence="2">ABC transporter permease</fullName>
    </submittedName>
</protein>
<sequence>MNAAATLRENTSGVRTLLLFALRRERFSLPCWLLGAGALVALQSLGSQRFYGTPQKLAQIRETMSASAATIAMGGPTRLLDTIGGEIVFEIFAYLAVVVALMNMSLVGRHTRSDEETGRAELFRSARVGRRAPAVAALALAGLADIAVALVVFAAAVGTGLPVGGSLLLGVATAGVGVTFAAVTAVAAQVFENPRSVYGAVGLALAAAYVARAVGDVGNGVASWTSPIGWGQRSYPYAGDQWWTVLLFAAATVVLSAVAFFLLDRRDFGAGLLPYGTGRADASWALGSPLGLAWRLQRGSLAGWTVGIFALGASYGSFANSIEDYLDDNPEIAAYLPGGATEAVDSYLALAISIVALLAAAFGVTSVLRARGEETGGRAEPILAAPVSRDRWLASHLTVALGGAAFVLACGGLGAGLSYGLTIADAFQPLRMTGAALASLPAVWVIIAVATIACGWAPKAAVPLGWTVFAYCAVAALFTTAFDLPDWFDEASPFTHIPRAPLQSVTAAPILVATAIAAAGLAVGFAGFRRRDTGY</sequence>
<evidence type="ECO:0000256" key="1">
    <source>
        <dbReference type="SAM" id="Phobius"/>
    </source>
</evidence>
<dbReference type="Proteomes" id="UP001611415">
    <property type="component" value="Unassembled WGS sequence"/>
</dbReference>
<feature type="transmembrane region" description="Helical" evidence="1">
    <location>
        <begin position="167"/>
        <end position="190"/>
    </location>
</feature>
<evidence type="ECO:0000313" key="3">
    <source>
        <dbReference type="Proteomes" id="UP001611415"/>
    </source>
</evidence>
<feature type="transmembrane region" description="Helical" evidence="1">
    <location>
        <begin position="502"/>
        <end position="528"/>
    </location>
</feature>
<feature type="transmembrane region" description="Helical" evidence="1">
    <location>
        <begin position="27"/>
        <end position="46"/>
    </location>
</feature>
<dbReference type="RefSeq" id="WP_357404744.1">
    <property type="nucleotide sequence ID" value="NZ_JBEYCD010000005.1"/>
</dbReference>
<proteinExistence type="predicted"/>
<keyword evidence="3" id="KW-1185">Reference proteome</keyword>
<accession>A0ABW7WVL2</accession>
<evidence type="ECO:0000313" key="2">
    <source>
        <dbReference type="EMBL" id="MFI2472857.1"/>
    </source>
</evidence>
<gene>
    <name evidence="2" type="ORF">ACH49W_05710</name>
</gene>
<keyword evidence="1" id="KW-1133">Transmembrane helix</keyword>
<organism evidence="2 3">
    <name type="scientific">Nocardia xishanensis</name>
    <dbReference type="NCBI Taxonomy" id="238964"/>
    <lineage>
        <taxon>Bacteria</taxon>
        <taxon>Bacillati</taxon>
        <taxon>Actinomycetota</taxon>
        <taxon>Actinomycetes</taxon>
        <taxon>Mycobacteriales</taxon>
        <taxon>Nocardiaceae</taxon>
        <taxon>Nocardia</taxon>
    </lineage>
</organism>
<feature type="transmembrane region" description="Helical" evidence="1">
    <location>
        <begin position="134"/>
        <end position="161"/>
    </location>
</feature>
<reference evidence="2 3" key="1">
    <citation type="submission" date="2024-10" db="EMBL/GenBank/DDBJ databases">
        <title>The Natural Products Discovery Center: Release of the First 8490 Sequenced Strains for Exploring Actinobacteria Biosynthetic Diversity.</title>
        <authorList>
            <person name="Kalkreuter E."/>
            <person name="Kautsar S.A."/>
            <person name="Yang D."/>
            <person name="Bader C.D."/>
            <person name="Teijaro C.N."/>
            <person name="Fluegel L."/>
            <person name="Davis C.M."/>
            <person name="Simpson J.R."/>
            <person name="Lauterbach L."/>
            <person name="Steele A.D."/>
            <person name="Gui C."/>
            <person name="Meng S."/>
            <person name="Li G."/>
            <person name="Viehrig K."/>
            <person name="Ye F."/>
            <person name="Su P."/>
            <person name="Kiefer A.F."/>
            <person name="Nichols A."/>
            <person name="Cepeda A.J."/>
            <person name="Yan W."/>
            <person name="Fan B."/>
            <person name="Jiang Y."/>
            <person name="Adhikari A."/>
            <person name="Zheng C.-J."/>
            <person name="Schuster L."/>
            <person name="Cowan T.M."/>
            <person name="Smanski M.J."/>
            <person name="Chevrette M.G."/>
            <person name="De Carvalho L.P.S."/>
            <person name="Shen B."/>
        </authorList>
    </citation>
    <scope>NUCLEOTIDE SEQUENCE [LARGE SCALE GENOMIC DNA]</scope>
    <source>
        <strain evidence="2 3">NPDC019275</strain>
    </source>
</reference>
<feature type="transmembrane region" description="Helical" evidence="1">
    <location>
        <begin position="464"/>
        <end position="482"/>
    </location>
</feature>
<name>A0ABW7WVL2_9NOCA</name>
<feature type="transmembrane region" description="Helical" evidence="1">
    <location>
        <begin position="397"/>
        <end position="421"/>
    </location>
</feature>
<dbReference type="EMBL" id="JBIRYO010000003">
    <property type="protein sequence ID" value="MFI2472857.1"/>
    <property type="molecule type" value="Genomic_DNA"/>
</dbReference>
<feature type="transmembrane region" description="Helical" evidence="1">
    <location>
        <begin position="347"/>
        <end position="368"/>
    </location>
</feature>
<keyword evidence="1" id="KW-0472">Membrane</keyword>
<feature type="transmembrane region" description="Helical" evidence="1">
    <location>
        <begin position="242"/>
        <end position="263"/>
    </location>
</feature>
<feature type="transmembrane region" description="Helical" evidence="1">
    <location>
        <begin position="433"/>
        <end position="457"/>
    </location>
</feature>